<dbReference type="AlphaFoldDB" id="A0A0S2SLD5"/>
<sequence length="71" mass="7387">MTNGTIGFQRAEKTVADASASLASLSTPSGDKVNVPEELVNLKVGELQAGANARVIKSANEMMGTLIDIRV</sequence>
<gene>
    <name evidence="1" type="ORF">WL1483_3126</name>
</gene>
<protein>
    <submittedName>
        <fullName evidence="1">Flagellar hook protein FlgE</fullName>
    </submittedName>
</protein>
<dbReference type="KEGG" id="asr:WL1483_3126"/>
<keyword evidence="1" id="KW-0282">Flagellum</keyword>
<organism evidence="1 2">
    <name type="scientific">Aeromonas schubertii</name>
    <dbReference type="NCBI Taxonomy" id="652"/>
    <lineage>
        <taxon>Bacteria</taxon>
        <taxon>Pseudomonadati</taxon>
        <taxon>Pseudomonadota</taxon>
        <taxon>Gammaproteobacteria</taxon>
        <taxon>Aeromonadales</taxon>
        <taxon>Aeromonadaceae</taxon>
        <taxon>Aeromonas</taxon>
    </lineage>
</organism>
<dbReference type="Proteomes" id="UP000058114">
    <property type="component" value="Chromosome"/>
</dbReference>
<dbReference type="PATRIC" id="fig|652.5.peg.4053"/>
<name>A0A0S2SLD5_9GAMM</name>
<dbReference type="EMBL" id="CP013067">
    <property type="protein sequence ID" value="ALP42545.1"/>
    <property type="molecule type" value="Genomic_DNA"/>
</dbReference>
<reference evidence="1 2" key="2">
    <citation type="journal article" date="2016" name="Genome Announc.">
        <title>Complete Genome Sequence of the Highly Virulent Aeromonas schubertii Strain WL1483, Isolated from Diseased Snakehead Fish (Channa argus) in China.</title>
        <authorList>
            <person name="Liu L."/>
            <person name="Li N."/>
            <person name="Zhang D."/>
            <person name="Fu X."/>
            <person name="Shi C."/>
            <person name="Lin Q."/>
            <person name="Hao G."/>
        </authorList>
    </citation>
    <scope>NUCLEOTIDE SEQUENCE [LARGE SCALE GENOMIC DNA]</scope>
    <source>
        <strain evidence="1 2">WL1483</strain>
    </source>
</reference>
<proteinExistence type="predicted"/>
<evidence type="ECO:0000313" key="2">
    <source>
        <dbReference type="Proteomes" id="UP000058114"/>
    </source>
</evidence>
<reference evidence="2" key="1">
    <citation type="submission" date="2015-10" db="EMBL/GenBank/DDBJ databases">
        <title>Complete Genome Sequence of Aeromonas schubertii strain WL1483.</title>
        <authorList>
            <person name="Liu L."/>
        </authorList>
    </citation>
    <scope>NUCLEOTIDE SEQUENCE [LARGE SCALE GENOMIC DNA]</scope>
    <source>
        <strain evidence="2">WL1483</strain>
    </source>
</reference>
<accession>A0A0S2SLD5</accession>
<keyword evidence="1" id="KW-0969">Cilium</keyword>
<keyword evidence="1" id="KW-0966">Cell projection</keyword>
<evidence type="ECO:0000313" key="1">
    <source>
        <dbReference type="EMBL" id="ALP42545.1"/>
    </source>
</evidence>